<dbReference type="AlphaFoldDB" id="A0A0G4HBW1"/>
<protein>
    <recommendedName>
        <fullName evidence="4">Response regulatory domain-containing protein</fullName>
    </recommendedName>
</protein>
<accession>A0A0G4HBW1</accession>
<dbReference type="InterPro" id="IPR011006">
    <property type="entry name" value="CheY-like_superfamily"/>
</dbReference>
<dbReference type="GO" id="GO:0000160">
    <property type="term" value="P:phosphorelay signal transduction system"/>
    <property type="evidence" value="ECO:0007669"/>
    <property type="project" value="InterPro"/>
</dbReference>
<keyword evidence="3" id="KW-0472">Membrane</keyword>
<keyword evidence="3" id="KW-0812">Transmembrane</keyword>
<feature type="compositionally biased region" description="Basic and acidic residues" evidence="2">
    <location>
        <begin position="134"/>
        <end position="158"/>
    </location>
</feature>
<feature type="transmembrane region" description="Helical" evidence="3">
    <location>
        <begin position="93"/>
        <end position="116"/>
    </location>
</feature>
<feature type="compositionally biased region" description="Low complexity" evidence="2">
    <location>
        <begin position="223"/>
        <end position="237"/>
    </location>
</feature>
<feature type="transmembrane region" description="Helical" evidence="3">
    <location>
        <begin position="67"/>
        <end position="87"/>
    </location>
</feature>
<dbReference type="InterPro" id="IPR001789">
    <property type="entry name" value="Sig_transdc_resp-reg_receiver"/>
</dbReference>
<feature type="region of interest" description="Disordered" evidence="2">
    <location>
        <begin position="757"/>
        <end position="829"/>
    </location>
</feature>
<keyword evidence="1" id="KW-0597">Phosphoprotein</keyword>
<dbReference type="PROSITE" id="PS50110">
    <property type="entry name" value="RESPONSE_REGULATORY"/>
    <property type="match status" value="1"/>
</dbReference>
<dbReference type="Gene3D" id="3.40.50.2300">
    <property type="match status" value="1"/>
</dbReference>
<feature type="compositionally biased region" description="Basic and acidic residues" evidence="2">
    <location>
        <begin position="238"/>
        <end position="253"/>
    </location>
</feature>
<dbReference type="PhylomeDB" id="A0A0G4HBW1"/>
<evidence type="ECO:0000256" key="3">
    <source>
        <dbReference type="SAM" id="Phobius"/>
    </source>
</evidence>
<dbReference type="SUPFAM" id="SSF52172">
    <property type="entry name" value="CheY-like"/>
    <property type="match status" value="1"/>
</dbReference>
<feature type="region of interest" description="Disordered" evidence="2">
    <location>
        <begin position="134"/>
        <end position="188"/>
    </location>
</feature>
<feature type="transmembrane region" description="Helical" evidence="3">
    <location>
        <begin position="270"/>
        <end position="297"/>
    </location>
</feature>
<sequence>MWRSSQSQISDDTRTDRLFESFTYDCLRNATVTKDNTRAQQWGIQRSRRWPLLWVFQDPRLEELYRALAVFSINFLAFVINAPLGYAQVGRRYFGRAGVLGLFFCIVGALLVIVGMHIQRRRFEKKTFGSAIAQKREPEEGIDKEKQKEDLEEGKREQVASLSVTPVEGANETSETTATTANPPKEKGIGTAVVRWGKSLRKLTTRRDRPKKNSATGMEGKEGATSSGRGLTGLTGERASEGREWKSRKEWGEWKGGSMDPQVRQHWRNLFIIGVSGWLTGTLISAVSAFTFAVASFRWHVEEEFGTGRRKSVAASVASLVIVWIATETLKDVAFLSHLYLVVFALFQLSWDSTPMLQAGLASTVYMQNLAMNLLEVARLKFSDSGDGGGDEETVQLACGINSVWRCLESVGIMMTPAGKMKGVDVEISDARGHLLSTFGTLEGMAWFDETRLLQISSEEGVGTSLYLSFVCRALIPRSALDESKEDRMSLAMPARAASPLDETSIDLGFSGGGEEECDDAMFTLRPGRRCPPHRGSGSPTGTGGAEETGAAIVIVDDQPMMLHVLKDIARKVGFPPERTLAYEDPEVAVADVVALVGGALPSGQMAAVLEGVRAVLLLTDMQMGDVSGLSLARQVREGAVEAGAVVGPFPPPPAPNNSQPPPDGMRRIVNSSAGNGDPSVSVDPISLTQPSQRSAAFTSMTQRSGAFTSVTHRSALTAVTHRSSITYSAAPEQSQISATPGEPMTILDAAAGQYISGPKLSPSLKPERRKRNLSDIEEESPSPHSHKPSPTSVALELPPRRVSIAQSAGSRKQSPKAQQGEWAVRVSNPPPEPPVIRCCLLSAQIRGGILERHPEAETVTDAVLEKPLYPADLAMQLRLLAAAVLSRQKRKNSSIAEISESLNFW</sequence>
<feature type="region of interest" description="Disordered" evidence="2">
    <location>
        <begin position="204"/>
        <end position="258"/>
    </location>
</feature>
<feature type="region of interest" description="Disordered" evidence="2">
    <location>
        <begin position="645"/>
        <end position="701"/>
    </location>
</feature>
<proteinExistence type="predicted"/>
<keyword evidence="3" id="KW-1133">Transmembrane helix</keyword>
<dbReference type="VEuPathDB" id="CryptoDB:Cvel_26042"/>
<evidence type="ECO:0000256" key="1">
    <source>
        <dbReference type="PROSITE-ProRule" id="PRU00169"/>
    </source>
</evidence>
<dbReference type="EMBL" id="CDMZ01002241">
    <property type="protein sequence ID" value="CEM41471.1"/>
    <property type="molecule type" value="Genomic_DNA"/>
</dbReference>
<feature type="modified residue" description="4-aspartylphosphate" evidence="1">
    <location>
        <position position="621"/>
    </location>
</feature>
<organism evidence="5">
    <name type="scientific">Chromera velia CCMP2878</name>
    <dbReference type="NCBI Taxonomy" id="1169474"/>
    <lineage>
        <taxon>Eukaryota</taxon>
        <taxon>Sar</taxon>
        <taxon>Alveolata</taxon>
        <taxon>Colpodellida</taxon>
        <taxon>Chromeraceae</taxon>
        <taxon>Chromera</taxon>
    </lineage>
</organism>
<feature type="compositionally biased region" description="Low complexity" evidence="2">
    <location>
        <begin position="170"/>
        <end position="182"/>
    </location>
</feature>
<evidence type="ECO:0000256" key="2">
    <source>
        <dbReference type="SAM" id="MobiDB-lite"/>
    </source>
</evidence>
<feature type="domain" description="Response regulatory" evidence="4">
    <location>
        <begin position="552"/>
        <end position="728"/>
    </location>
</feature>
<feature type="compositionally biased region" description="Polar residues" evidence="2">
    <location>
        <begin position="687"/>
        <end position="701"/>
    </location>
</feature>
<gene>
    <name evidence="5" type="ORF">Cvel_26042</name>
</gene>
<evidence type="ECO:0000313" key="5">
    <source>
        <dbReference type="EMBL" id="CEM41471.1"/>
    </source>
</evidence>
<feature type="compositionally biased region" description="Pro residues" evidence="2">
    <location>
        <begin position="649"/>
        <end position="664"/>
    </location>
</feature>
<feature type="compositionally biased region" description="Polar residues" evidence="2">
    <location>
        <begin position="805"/>
        <end position="818"/>
    </location>
</feature>
<reference evidence="5" key="1">
    <citation type="submission" date="2014-11" db="EMBL/GenBank/DDBJ databases">
        <authorList>
            <person name="Otto D Thomas"/>
            <person name="Naeem Raeece"/>
        </authorList>
    </citation>
    <scope>NUCLEOTIDE SEQUENCE</scope>
</reference>
<name>A0A0G4HBW1_9ALVE</name>
<evidence type="ECO:0000259" key="4">
    <source>
        <dbReference type="PROSITE" id="PS50110"/>
    </source>
</evidence>